<dbReference type="GO" id="GO:0016491">
    <property type="term" value="F:oxidoreductase activity"/>
    <property type="evidence" value="ECO:0007669"/>
    <property type="project" value="UniProtKB-KW"/>
</dbReference>
<organism evidence="4 5">
    <name type="scientific">Cryobacterium ruanii</name>
    <dbReference type="NCBI Taxonomy" id="1259197"/>
    <lineage>
        <taxon>Bacteria</taxon>
        <taxon>Bacillati</taxon>
        <taxon>Actinomycetota</taxon>
        <taxon>Actinomycetes</taxon>
        <taxon>Micrococcales</taxon>
        <taxon>Microbacteriaceae</taxon>
        <taxon>Cryobacterium</taxon>
    </lineage>
</organism>
<evidence type="ECO:0000256" key="2">
    <source>
        <dbReference type="ARBA" id="ARBA00023002"/>
    </source>
</evidence>
<dbReference type="PRINTS" id="PR00080">
    <property type="entry name" value="SDRFAMILY"/>
</dbReference>
<dbReference type="FunFam" id="3.40.50.720:FF:000084">
    <property type="entry name" value="Short-chain dehydrogenase reductase"/>
    <property type="match status" value="1"/>
</dbReference>
<dbReference type="Proteomes" id="UP000298154">
    <property type="component" value="Unassembled WGS sequence"/>
</dbReference>
<dbReference type="OrthoDB" id="517007at2"/>
<dbReference type="AlphaFoldDB" id="A0A4R9AQF2"/>
<reference evidence="4 5" key="1">
    <citation type="submission" date="2019-03" db="EMBL/GenBank/DDBJ databases">
        <title>Genomics of glacier-inhabiting Cryobacterium strains.</title>
        <authorList>
            <person name="Liu Q."/>
            <person name="Xin Y.-H."/>
        </authorList>
    </citation>
    <scope>NUCLEOTIDE SEQUENCE [LARGE SCALE GENOMIC DNA]</scope>
    <source>
        <strain evidence="4 5">Sr36</strain>
    </source>
</reference>
<keyword evidence="2" id="KW-0560">Oxidoreductase</keyword>
<dbReference type="PANTHER" id="PTHR42879">
    <property type="entry name" value="3-OXOACYL-(ACYL-CARRIER-PROTEIN) REDUCTASE"/>
    <property type="match status" value="1"/>
</dbReference>
<dbReference type="Gene3D" id="3.40.50.720">
    <property type="entry name" value="NAD(P)-binding Rossmann-like Domain"/>
    <property type="match status" value="1"/>
</dbReference>
<dbReference type="GO" id="GO:0032787">
    <property type="term" value="P:monocarboxylic acid metabolic process"/>
    <property type="evidence" value="ECO:0007669"/>
    <property type="project" value="UniProtKB-ARBA"/>
</dbReference>
<dbReference type="InterPro" id="IPR050259">
    <property type="entry name" value="SDR"/>
</dbReference>
<dbReference type="SUPFAM" id="SSF51735">
    <property type="entry name" value="NAD(P)-binding Rossmann-fold domains"/>
    <property type="match status" value="1"/>
</dbReference>
<name>A0A4R9AQF2_9MICO</name>
<proteinExistence type="inferred from homology"/>
<comment type="similarity">
    <text evidence="1">Belongs to the short-chain dehydrogenases/reductases (SDR) family.</text>
</comment>
<dbReference type="EMBL" id="SOHK01000007">
    <property type="protein sequence ID" value="TFD67745.1"/>
    <property type="molecule type" value="Genomic_DNA"/>
</dbReference>
<protein>
    <submittedName>
        <fullName evidence="4">SDR family oxidoreductase</fullName>
    </submittedName>
</protein>
<evidence type="ECO:0000256" key="1">
    <source>
        <dbReference type="ARBA" id="ARBA00006484"/>
    </source>
</evidence>
<gene>
    <name evidence="4" type="ORF">E3T47_03755</name>
</gene>
<dbReference type="PANTHER" id="PTHR42879:SF2">
    <property type="entry name" value="3-OXOACYL-[ACYL-CARRIER-PROTEIN] REDUCTASE FABG"/>
    <property type="match status" value="1"/>
</dbReference>
<dbReference type="InterPro" id="IPR002347">
    <property type="entry name" value="SDR_fam"/>
</dbReference>
<dbReference type="InterPro" id="IPR057326">
    <property type="entry name" value="KR_dom"/>
</dbReference>
<dbReference type="InterPro" id="IPR020904">
    <property type="entry name" value="Sc_DH/Rdtase_CS"/>
</dbReference>
<dbReference type="PROSITE" id="PS00061">
    <property type="entry name" value="ADH_SHORT"/>
    <property type="match status" value="1"/>
</dbReference>
<accession>A0A4R9AQF2</accession>
<dbReference type="SMART" id="SM00822">
    <property type="entry name" value="PKS_KR"/>
    <property type="match status" value="1"/>
</dbReference>
<dbReference type="PRINTS" id="PR00081">
    <property type="entry name" value="GDHRDH"/>
</dbReference>
<comment type="caution">
    <text evidence="4">The sequence shown here is derived from an EMBL/GenBank/DDBJ whole genome shotgun (WGS) entry which is preliminary data.</text>
</comment>
<dbReference type="Pfam" id="PF13561">
    <property type="entry name" value="adh_short_C2"/>
    <property type="match status" value="1"/>
</dbReference>
<sequence>MLMFDLTGRVALITGAASGIGAATARIFAEAGADVALAFYPPDGHDIRPVVAAVEAAGRRAITAPVDVSSTADVEGLVRAAENEFGAVHIVVANAGIARTVSLADLDDEAWNSVMEVDLHGAWRCFRAAIPSMQREKYGRLLATSSVAGTVSGWPEHSHYAAAKAGLVGLVKSLAVEFGGDGITANAVAPGVIRTPQSLDPVNSLGPAGVEAVAKKIPAGRVGEPCDIGYVYRFLASQEASYVNGQLLVVDGGRNLAGLD</sequence>
<keyword evidence="5" id="KW-1185">Reference proteome</keyword>
<feature type="domain" description="Ketoreductase" evidence="3">
    <location>
        <begin position="9"/>
        <end position="191"/>
    </location>
</feature>
<dbReference type="InterPro" id="IPR036291">
    <property type="entry name" value="NAD(P)-bd_dom_sf"/>
</dbReference>
<evidence type="ECO:0000259" key="3">
    <source>
        <dbReference type="SMART" id="SM00822"/>
    </source>
</evidence>
<evidence type="ECO:0000313" key="4">
    <source>
        <dbReference type="EMBL" id="TFD67745.1"/>
    </source>
</evidence>
<evidence type="ECO:0000313" key="5">
    <source>
        <dbReference type="Proteomes" id="UP000298154"/>
    </source>
</evidence>